<evidence type="ECO:0000313" key="1">
    <source>
        <dbReference type="EMBL" id="MVQ51284.1"/>
    </source>
</evidence>
<organism evidence="1 2">
    <name type="scientific">Nocardioides agri</name>
    <dbReference type="NCBI Taxonomy" id="2682843"/>
    <lineage>
        <taxon>Bacteria</taxon>
        <taxon>Bacillati</taxon>
        <taxon>Actinomycetota</taxon>
        <taxon>Actinomycetes</taxon>
        <taxon>Propionibacteriales</taxon>
        <taxon>Nocardioidaceae</taxon>
        <taxon>Nocardioides</taxon>
    </lineage>
</organism>
<name>A0A6L6XV72_9ACTN</name>
<dbReference type="RefSeq" id="WP_157346062.1">
    <property type="nucleotide sequence ID" value="NZ_WSEK01000005.1"/>
</dbReference>
<proteinExistence type="predicted"/>
<keyword evidence="2" id="KW-1185">Reference proteome</keyword>
<protein>
    <submittedName>
        <fullName evidence="1">Uncharacterized protein</fullName>
    </submittedName>
</protein>
<dbReference type="AlphaFoldDB" id="A0A6L6XV72"/>
<evidence type="ECO:0000313" key="2">
    <source>
        <dbReference type="Proteomes" id="UP000473525"/>
    </source>
</evidence>
<dbReference type="Proteomes" id="UP000473525">
    <property type="component" value="Unassembled WGS sequence"/>
</dbReference>
<dbReference type="InterPro" id="IPR046075">
    <property type="entry name" value="DUF6093"/>
</dbReference>
<dbReference type="Pfam" id="PF19586">
    <property type="entry name" value="DUF6093"/>
    <property type="match status" value="1"/>
</dbReference>
<reference evidence="1 2" key="1">
    <citation type="submission" date="2019-12" db="EMBL/GenBank/DDBJ databases">
        <authorList>
            <person name="Huq M.A."/>
        </authorList>
    </citation>
    <scope>NUCLEOTIDE SEQUENCE [LARGE SCALE GENOMIC DNA]</scope>
    <source>
        <strain evidence="1 2">MAH-18</strain>
    </source>
</reference>
<comment type="caution">
    <text evidence="1">The sequence shown here is derived from an EMBL/GenBank/DDBJ whole genome shotgun (WGS) entry which is preliminary data.</text>
</comment>
<sequence length="142" mass="15230">MLRQHTGRPGSPVIHPDWQTAPQSISAATGTAACTIRHPGTTQTWSDAAQENVAVPNPPYYAGTCRVEELDTQARQILAADDPETIARYSVTIPATELGAINDLVNVTGSGDQLLDGQTLKVVSIELGSLRFERVLYCVLNS</sequence>
<gene>
    <name evidence="1" type="ORF">GON03_19050</name>
</gene>
<dbReference type="EMBL" id="WSEK01000005">
    <property type="protein sequence ID" value="MVQ51284.1"/>
    <property type="molecule type" value="Genomic_DNA"/>
</dbReference>
<dbReference type="PROSITE" id="PS51257">
    <property type="entry name" value="PROKAR_LIPOPROTEIN"/>
    <property type="match status" value="1"/>
</dbReference>
<accession>A0A6L6XV72</accession>